<dbReference type="Proteomes" id="UP000664534">
    <property type="component" value="Unassembled WGS sequence"/>
</dbReference>
<dbReference type="Pfam" id="PF09994">
    <property type="entry name" value="T6SS_Tle1-like_cat"/>
    <property type="match status" value="1"/>
</dbReference>
<dbReference type="PANTHER" id="PTHR33840">
    <property type="match status" value="1"/>
</dbReference>
<evidence type="ECO:0000313" key="4">
    <source>
        <dbReference type="Proteomes" id="UP000664534"/>
    </source>
</evidence>
<dbReference type="OrthoDB" id="3162439at2759"/>
<gene>
    <name evidence="3" type="ORF">IMSHALPRED_000422</name>
</gene>
<keyword evidence="4" id="KW-1185">Reference proteome</keyword>
<feature type="compositionally biased region" description="Basic and acidic residues" evidence="1">
    <location>
        <begin position="261"/>
        <end position="275"/>
    </location>
</feature>
<dbReference type="PANTHER" id="PTHR33840:SF2">
    <property type="entry name" value="TLE1 PHOSPHOLIPASE DOMAIN-CONTAINING PROTEIN"/>
    <property type="match status" value="1"/>
</dbReference>
<sequence length="625" mass="70013">MEFRRGSTSGGQQGTRSSGAGIESYGPYRQRKKIILCFDGTGNDFHGTSADSNILKIYGMLDRTNGDKHYYQPGIGTYVNTKSLSHTSKLARINSWYEKAKDSAIGTSFDLHVMGAYKFLMQCYEDDDIYFFGFSRGAYVARFLAEMLDHVGLLSAGNEEMTRFAWKAFARWQQRAENTAKEKQKKKQMLDFLLAFRETFSRPVRRIRFLGLFDTVNSVPRFEAAWMRRDKFPYTARSSARVIRHAVSIDERRAKFRQDLISETKTSRPHEKRQGDINGSKPSHLNADRFRRRSQFRSTVGLNTATSPPPNAVGEGYLDPRKSLHGVLSSANSRNAASDGISIQTSSSVDSYQPGQHPDDDADDRDEAAEQDVEEVWFPGCHADLGGGWPLADGEEYALSHGPLVWMVREAQRAGLVFDGDKLSRFNCCDEDFNISSLGTPSDGISRPQITVSQPFSSPKSEEQEPGWAAGMEPDTVRKSDIHHTLHRAATKGVLHDCLEFNNGLGLGAVISWKIMEYLPFRRMDLQPNGSWKAITFPLPRGEVRDMPENALIHNSAIQRMEADERYRPGNLIIGGGGRGVRRAPKALGIGEWELVKGEDDPVGKVFVRKGPSLEKRIDKATHEA</sequence>
<reference evidence="3" key="1">
    <citation type="submission" date="2021-03" db="EMBL/GenBank/DDBJ databases">
        <authorList>
            <person name="Tagirdzhanova G."/>
        </authorList>
    </citation>
    <scope>NUCLEOTIDE SEQUENCE</scope>
</reference>
<dbReference type="AlphaFoldDB" id="A0A8H3EW05"/>
<dbReference type="EMBL" id="CAJPDT010000010">
    <property type="protein sequence ID" value="CAF9912783.1"/>
    <property type="molecule type" value="Genomic_DNA"/>
</dbReference>
<feature type="compositionally biased region" description="Polar residues" evidence="1">
    <location>
        <begin position="344"/>
        <end position="354"/>
    </location>
</feature>
<feature type="region of interest" description="Disordered" evidence="1">
    <location>
        <begin position="440"/>
        <end position="474"/>
    </location>
</feature>
<feature type="region of interest" description="Disordered" evidence="1">
    <location>
        <begin position="261"/>
        <end position="319"/>
    </location>
</feature>
<dbReference type="InterPro" id="IPR029058">
    <property type="entry name" value="AB_hydrolase_fold"/>
</dbReference>
<accession>A0A8H3EW05</accession>
<comment type="caution">
    <text evidence="3">The sequence shown here is derived from an EMBL/GenBank/DDBJ whole genome shotgun (WGS) entry which is preliminary data.</text>
</comment>
<dbReference type="InterPro" id="IPR018712">
    <property type="entry name" value="Tle1-like_cat"/>
</dbReference>
<dbReference type="SUPFAM" id="SSF53474">
    <property type="entry name" value="alpha/beta-Hydrolases"/>
    <property type="match status" value="1"/>
</dbReference>
<feature type="region of interest" description="Disordered" evidence="1">
    <location>
        <begin position="344"/>
        <end position="371"/>
    </location>
</feature>
<proteinExistence type="predicted"/>
<protein>
    <recommendedName>
        <fullName evidence="2">T6SS Phospholipase effector Tle1-like catalytic domain-containing protein</fullName>
    </recommendedName>
</protein>
<feature type="region of interest" description="Disordered" evidence="1">
    <location>
        <begin position="1"/>
        <end position="24"/>
    </location>
</feature>
<evidence type="ECO:0000256" key="1">
    <source>
        <dbReference type="SAM" id="MobiDB-lite"/>
    </source>
</evidence>
<evidence type="ECO:0000313" key="3">
    <source>
        <dbReference type="EMBL" id="CAF9912783.1"/>
    </source>
</evidence>
<feature type="domain" description="T6SS Phospholipase effector Tle1-like catalytic" evidence="2">
    <location>
        <begin position="32"/>
        <end position="410"/>
    </location>
</feature>
<feature type="compositionally biased region" description="Acidic residues" evidence="1">
    <location>
        <begin position="360"/>
        <end position="371"/>
    </location>
</feature>
<feature type="compositionally biased region" description="Polar residues" evidence="1">
    <location>
        <begin position="448"/>
        <end position="459"/>
    </location>
</feature>
<name>A0A8H3EW05_9LECA</name>
<feature type="compositionally biased region" description="Polar residues" evidence="1">
    <location>
        <begin position="296"/>
        <end position="306"/>
    </location>
</feature>
<organism evidence="3 4">
    <name type="scientific">Imshaugia aleurites</name>
    <dbReference type="NCBI Taxonomy" id="172621"/>
    <lineage>
        <taxon>Eukaryota</taxon>
        <taxon>Fungi</taxon>
        <taxon>Dikarya</taxon>
        <taxon>Ascomycota</taxon>
        <taxon>Pezizomycotina</taxon>
        <taxon>Lecanoromycetes</taxon>
        <taxon>OSLEUM clade</taxon>
        <taxon>Lecanoromycetidae</taxon>
        <taxon>Lecanorales</taxon>
        <taxon>Lecanorineae</taxon>
        <taxon>Parmeliaceae</taxon>
        <taxon>Imshaugia</taxon>
    </lineage>
</organism>
<evidence type="ECO:0000259" key="2">
    <source>
        <dbReference type="Pfam" id="PF09994"/>
    </source>
</evidence>